<accession>A0A1G2SKJ6</accession>
<dbReference type="SMART" id="SM00448">
    <property type="entry name" value="REC"/>
    <property type="match status" value="2"/>
</dbReference>
<dbReference type="CDD" id="cd17574">
    <property type="entry name" value="REC_OmpR"/>
    <property type="match status" value="1"/>
</dbReference>
<dbReference type="STRING" id="1802730.A2591_01230"/>
<evidence type="ECO:0000256" key="2">
    <source>
        <dbReference type="PROSITE-ProRule" id="PRU00169"/>
    </source>
</evidence>
<feature type="modified residue" description="4-aspartylphosphate" evidence="2">
    <location>
        <position position="212"/>
    </location>
</feature>
<protein>
    <recommendedName>
        <fullName evidence="3">Response regulatory domain-containing protein</fullName>
    </recommendedName>
</protein>
<evidence type="ECO:0000259" key="3">
    <source>
        <dbReference type="PROSITE" id="PS50110"/>
    </source>
</evidence>
<dbReference type="SUPFAM" id="SSF52172">
    <property type="entry name" value="CheY-like"/>
    <property type="match status" value="2"/>
</dbReference>
<keyword evidence="1 2" id="KW-0597">Phosphoprotein</keyword>
<feature type="domain" description="Response regulatory" evidence="3">
    <location>
        <begin position="163"/>
        <end position="279"/>
    </location>
</feature>
<feature type="domain" description="Response regulatory" evidence="3">
    <location>
        <begin position="5"/>
        <end position="122"/>
    </location>
</feature>
<dbReference type="InterPro" id="IPR001789">
    <property type="entry name" value="Sig_transdc_resp-reg_receiver"/>
</dbReference>
<dbReference type="EMBL" id="MHUZ01000034">
    <property type="protein sequence ID" value="OHA84931.1"/>
    <property type="molecule type" value="Genomic_DNA"/>
</dbReference>
<dbReference type="Pfam" id="PF00072">
    <property type="entry name" value="Response_reg"/>
    <property type="match status" value="2"/>
</dbReference>
<evidence type="ECO:0000313" key="4">
    <source>
        <dbReference type="EMBL" id="OHA84931.1"/>
    </source>
</evidence>
<evidence type="ECO:0000256" key="1">
    <source>
        <dbReference type="ARBA" id="ARBA00022553"/>
    </source>
</evidence>
<dbReference type="PANTHER" id="PTHR44591:SF3">
    <property type="entry name" value="RESPONSE REGULATORY DOMAIN-CONTAINING PROTEIN"/>
    <property type="match status" value="1"/>
</dbReference>
<dbReference type="PROSITE" id="PS50110">
    <property type="entry name" value="RESPONSE_REGULATORY"/>
    <property type="match status" value="2"/>
</dbReference>
<dbReference type="GO" id="GO:0000160">
    <property type="term" value="P:phosphorelay signal transduction system"/>
    <property type="evidence" value="ECO:0007669"/>
    <property type="project" value="InterPro"/>
</dbReference>
<dbReference type="AlphaFoldDB" id="A0A1G2SKJ6"/>
<gene>
    <name evidence="4" type="ORF">A2591_01230</name>
</gene>
<dbReference type="InterPro" id="IPR011006">
    <property type="entry name" value="CheY-like_superfamily"/>
</dbReference>
<name>A0A1G2SKJ6_9BACT</name>
<feature type="modified residue" description="4-aspartylphosphate" evidence="2">
    <location>
        <position position="55"/>
    </location>
</feature>
<dbReference type="InterPro" id="IPR050595">
    <property type="entry name" value="Bact_response_regulator"/>
</dbReference>
<reference evidence="4 5" key="1">
    <citation type="journal article" date="2016" name="Nat. Commun.">
        <title>Thousands of microbial genomes shed light on interconnected biogeochemical processes in an aquifer system.</title>
        <authorList>
            <person name="Anantharaman K."/>
            <person name="Brown C.T."/>
            <person name="Hug L.A."/>
            <person name="Sharon I."/>
            <person name="Castelle C.J."/>
            <person name="Probst A.J."/>
            <person name="Thomas B.C."/>
            <person name="Singh A."/>
            <person name="Wilkins M.J."/>
            <person name="Karaoz U."/>
            <person name="Brodie E.L."/>
            <person name="Williams K.H."/>
            <person name="Hubbard S.S."/>
            <person name="Banfield J.F."/>
        </authorList>
    </citation>
    <scope>NUCLEOTIDE SEQUENCE [LARGE SCALE GENOMIC DNA]</scope>
</reference>
<organism evidence="4 5">
    <name type="scientific">Candidatus Yonathbacteria bacterium RIFOXYD1_FULL_52_36</name>
    <dbReference type="NCBI Taxonomy" id="1802730"/>
    <lineage>
        <taxon>Bacteria</taxon>
        <taxon>Candidatus Yonathiibacteriota</taxon>
    </lineage>
</organism>
<proteinExistence type="predicted"/>
<sequence>MNPKKILIVEDDSVLRDVLVEKLSKSGYSVESAEDGEVAMTKLHGGLNPDIILLDILMPKKNGMEVMEEMNADENLKKIPIVIISNSGQPVEIERAKALGAKDFLIKAIFDPAEVLEKVKVILGETAVTAAPKEAEVPVSVSAAIIREDAQKGSATPKEGGYGVLVVEDDKFLRELFIRKLFSDGFKVENAIDANGVFEILGRWKPDIILLDLILPGVDGFEILSRIKKDDTIKDIPVIVLSNLGQQEDIDRAMALGAKDFMVKANFTLDEIIARVRVILG</sequence>
<dbReference type="Proteomes" id="UP000178168">
    <property type="component" value="Unassembled WGS sequence"/>
</dbReference>
<dbReference type="PANTHER" id="PTHR44591">
    <property type="entry name" value="STRESS RESPONSE REGULATOR PROTEIN 1"/>
    <property type="match status" value="1"/>
</dbReference>
<evidence type="ECO:0000313" key="5">
    <source>
        <dbReference type="Proteomes" id="UP000178168"/>
    </source>
</evidence>
<comment type="caution">
    <text evidence="4">The sequence shown here is derived from an EMBL/GenBank/DDBJ whole genome shotgun (WGS) entry which is preliminary data.</text>
</comment>
<dbReference type="Gene3D" id="3.40.50.2300">
    <property type="match status" value="2"/>
</dbReference>